<dbReference type="EMBL" id="JAAAID010000864">
    <property type="protein sequence ID" value="KAG0013312.1"/>
    <property type="molecule type" value="Genomic_DNA"/>
</dbReference>
<keyword evidence="4" id="KW-0560">Oxidoreductase</keyword>
<feature type="compositionally biased region" description="Basic and acidic residues" evidence="5">
    <location>
        <begin position="382"/>
        <end position="394"/>
    </location>
</feature>
<evidence type="ECO:0000259" key="6">
    <source>
        <dbReference type="Pfam" id="PF01494"/>
    </source>
</evidence>
<dbReference type="PRINTS" id="PR00420">
    <property type="entry name" value="RNGMNOXGNASE"/>
</dbReference>
<proteinExistence type="inferred from homology"/>
<reference evidence="7" key="1">
    <citation type="journal article" date="2020" name="Fungal Divers.">
        <title>Resolving the Mortierellaceae phylogeny through synthesis of multi-gene phylogenetics and phylogenomics.</title>
        <authorList>
            <person name="Vandepol N."/>
            <person name="Liber J."/>
            <person name="Desiro A."/>
            <person name="Na H."/>
            <person name="Kennedy M."/>
            <person name="Barry K."/>
            <person name="Grigoriev I.V."/>
            <person name="Miller A.N."/>
            <person name="O'Donnell K."/>
            <person name="Stajich J.E."/>
            <person name="Bonito G."/>
        </authorList>
    </citation>
    <scope>NUCLEOTIDE SEQUENCE</scope>
    <source>
        <strain evidence="7">NRRL 2769</strain>
    </source>
</reference>
<feature type="region of interest" description="Disordered" evidence="5">
    <location>
        <begin position="350"/>
        <end position="394"/>
    </location>
</feature>
<dbReference type="InterPro" id="IPR002938">
    <property type="entry name" value="FAD-bd"/>
</dbReference>
<dbReference type="PANTHER" id="PTHR47356">
    <property type="entry name" value="FAD-DEPENDENT MONOOXYGENASE ASQG-RELATED"/>
    <property type="match status" value="1"/>
</dbReference>
<evidence type="ECO:0000256" key="1">
    <source>
        <dbReference type="ARBA" id="ARBA00007992"/>
    </source>
</evidence>
<dbReference type="GO" id="GO:0004497">
    <property type="term" value="F:monooxygenase activity"/>
    <property type="evidence" value="ECO:0007669"/>
    <property type="project" value="InterPro"/>
</dbReference>
<evidence type="ECO:0000256" key="5">
    <source>
        <dbReference type="SAM" id="MobiDB-lite"/>
    </source>
</evidence>
<organism evidence="7 8">
    <name type="scientific">Entomortierella chlamydospora</name>
    <dbReference type="NCBI Taxonomy" id="101097"/>
    <lineage>
        <taxon>Eukaryota</taxon>
        <taxon>Fungi</taxon>
        <taxon>Fungi incertae sedis</taxon>
        <taxon>Mucoromycota</taxon>
        <taxon>Mortierellomycotina</taxon>
        <taxon>Mortierellomycetes</taxon>
        <taxon>Mortierellales</taxon>
        <taxon>Mortierellaceae</taxon>
        <taxon>Entomortierella</taxon>
    </lineage>
</organism>
<comment type="similarity">
    <text evidence="1">Belongs to the paxM FAD-dependent monooxygenase family.</text>
</comment>
<protein>
    <recommendedName>
        <fullName evidence="6">FAD-binding domain-containing protein</fullName>
    </recommendedName>
</protein>
<evidence type="ECO:0000256" key="2">
    <source>
        <dbReference type="ARBA" id="ARBA00022630"/>
    </source>
</evidence>
<evidence type="ECO:0000256" key="4">
    <source>
        <dbReference type="ARBA" id="ARBA00023002"/>
    </source>
</evidence>
<keyword evidence="2" id="KW-0285">Flavoprotein</keyword>
<evidence type="ECO:0000313" key="7">
    <source>
        <dbReference type="EMBL" id="KAG0013312.1"/>
    </source>
</evidence>
<keyword evidence="8" id="KW-1185">Reference proteome</keyword>
<dbReference type="InterPro" id="IPR050562">
    <property type="entry name" value="FAD_mOase_fung"/>
</dbReference>
<dbReference type="Gene3D" id="3.50.50.60">
    <property type="entry name" value="FAD/NAD(P)-binding domain"/>
    <property type="match status" value="1"/>
</dbReference>
<dbReference type="AlphaFoldDB" id="A0A9P6SZ81"/>
<sequence length="394" mass="44610">MEIYDSKLNELGSMSTKFHKISTGYDQIILARPKLYDLLRRQVPAHKISMGKKVIRAKEHDSKVTAYCSDNTVYEGSILVGADGAYSAVRQNMYKQLEEEGKLPLRDKDAFSVGYIAMVGISNPSNPERYPQLSETHRTHFRLVLGDNSDSCYVATAPENQICWGIQLQLPEEKAREQKVRSSEWGSESVEVMIKQFQDLPCAFGGTMKEIFDATPRDLMSKVFLEEKVFQTWYHGRTVLIGDACHKLLPGAGQGAVTAMKDAVVLANSIFNMKDRSDQSVKRAFASYYGQCYQEAEVLTKSSALLTKMMFGHNWSDRLLRRVVISSLTDWLKQREASKNMQSRPQVNWLPLKKNRGSGNVLQPEGREEAEKKAQAQAQARARADGEHYHRSRL</sequence>
<name>A0A9P6SZ81_9FUNG</name>
<dbReference type="GO" id="GO:0071949">
    <property type="term" value="F:FAD binding"/>
    <property type="evidence" value="ECO:0007669"/>
    <property type="project" value="InterPro"/>
</dbReference>
<evidence type="ECO:0000256" key="3">
    <source>
        <dbReference type="ARBA" id="ARBA00022827"/>
    </source>
</evidence>
<feature type="compositionally biased region" description="Basic and acidic residues" evidence="5">
    <location>
        <begin position="365"/>
        <end position="374"/>
    </location>
</feature>
<keyword evidence="3" id="KW-0274">FAD</keyword>
<accession>A0A9P6SZ81</accession>
<gene>
    <name evidence="7" type="ORF">BGZ80_011157</name>
</gene>
<dbReference type="InterPro" id="IPR036188">
    <property type="entry name" value="FAD/NAD-bd_sf"/>
</dbReference>
<dbReference type="Proteomes" id="UP000703661">
    <property type="component" value="Unassembled WGS sequence"/>
</dbReference>
<evidence type="ECO:0000313" key="8">
    <source>
        <dbReference type="Proteomes" id="UP000703661"/>
    </source>
</evidence>
<dbReference type="SUPFAM" id="SSF51905">
    <property type="entry name" value="FAD/NAD(P)-binding domain"/>
    <property type="match status" value="1"/>
</dbReference>
<dbReference type="Pfam" id="PF01494">
    <property type="entry name" value="FAD_binding_3"/>
    <property type="match status" value="1"/>
</dbReference>
<dbReference type="PANTHER" id="PTHR47356:SF2">
    <property type="entry name" value="FAD-BINDING DOMAIN-CONTAINING PROTEIN-RELATED"/>
    <property type="match status" value="1"/>
</dbReference>
<comment type="caution">
    <text evidence="7">The sequence shown here is derived from an EMBL/GenBank/DDBJ whole genome shotgun (WGS) entry which is preliminary data.</text>
</comment>
<feature type="domain" description="FAD-binding" evidence="6">
    <location>
        <begin position="220"/>
        <end position="270"/>
    </location>
</feature>